<dbReference type="InterPro" id="IPR005835">
    <property type="entry name" value="NTP_transferase_dom"/>
</dbReference>
<dbReference type="RefSeq" id="WP_211559257.1">
    <property type="nucleotide sequence ID" value="NZ_JAGVRK010000001.1"/>
</dbReference>
<dbReference type="Pfam" id="PF00483">
    <property type="entry name" value="NTP_transferase"/>
    <property type="match status" value="1"/>
</dbReference>
<proteinExistence type="inferred from homology"/>
<reference evidence="4 5" key="1">
    <citation type="submission" date="2021-04" db="EMBL/GenBank/DDBJ databases">
        <title>Metabacillus sp. strain KIGAM252 whole genome sequence.</title>
        <authorList>
            <person name="Seo M.-J."/>
            <person name="Cho E.-S."/>
            <person name="Hwang C.Y."/>
            <person name="Yoon D.J."/>
        </authorList>
    </citation>
    <scope>NUCLEOTIDE SEQUENCE [LARGE SCALE GENOMIC DNA]</scope>
    <source>
        <strain evidence="4 5">KIGAM252</strain>
    </source>
</reference>
<dbReference type="Pfam" id="PF25087">
    <property type="entry name" value="GMPPB_C"/>
    <property type="match status" value="1"/>
</dbReference>
<evidence type="ECO:0000313" key="5">
    <source>
        <dbReference type="Proteomes" id="UP000682403"/>
    </source>
</evidence>
<protein>
    <submittedName>
        <fullName evidence="4">NDP-sugar synthase</fullName>
    </submittedName>
</protein>
<dbReference type="PANTHER" id="PTHR22572">
    <property type="entry name" value="SUGAR-1-PHOSPHATE GUANYL TRANSFERASE"/>
    <property type="match status" value="1"/>
</dbReference>
<dbReference type="EMBL" id="JAGVRK010000001">
    <property type="protein sequence ID" value="MBS2969692.1"/>
    <property type="molecule type" value="Genomic_DNA"/>
</dbReference>
<dbReference type="CDD" id="cd04181">
    <property type="entry name" value="NTP_transferase"/>
    <property type="match status" value="1"/>
</dbReference>
<evidence type="ECO:0000256" key="1">
    <source>
        <dbReference type="ARBA" id="ARBA00007274"/>
    </source>
</evidence>
<comment type="similarity">
    <text evidence="1">Belongs to the transferase hexapeptide repeat family.</text>
</comment>
<dbReference type="Gene3D" id="2.160.10.10">
    <property type="entry name" value="Hexapeptide repeat proteins"/>
    <property type="match status" value="2"/>
</dbReference>
<dbReference type="Gene3D" id="3.90.550.10">
    <property type="entry name" value="Spore Coat Polysaccharide Biosynthesis Protein SpsA, Chain A"/>
    <property type="match status" value="1"/>
</dbReference>
<dbReference type="SUPFAM" id="SSF53448">
    <property type="entry name" value="Nucleotide-diphospho-sugar transferases"/>
    <property type="match status" value="1"/>
</dbReference>
<evidence type="ECO:0000259" key="3">
    <source>
        <dbReference type="Pfam" id="PF25087"/>
    </source>
</evidence>
<evidence type="ECO:0000313" key="4">
    <source>
        <dbReference type="EMBL" id="MBS2969692.1"/>
    </source>
</evidence>
<feature type="domain" description="Nucleotidyl transferase" evidence="2">
    <location>
        <begin position="2"/>
        <end position="227"/>
    </location>
</feature>
<accession>A0ABS5LG04</accession>
<organism evidence="4 5">
    <name type="scientific">Metabacillus flavus</name>
    <dbReference type="NCBI Taxonomy" id="2823519"/>
    <lineage>
        <taxon>Bacteria</taxon>
        <taxon>Bacillati</taxon>
        <taxon>Bacillota</taxon>
        <taxon>Bacilli</taxon>
        <taxon>Bacillales</taxon>
        <taxon>Bacillaceae</taxon>
        <taxon>Metabacillus</taxon>
    </lineage>
</organism>
<gene>
    <name evidence="4" type="ORF">J9317_13045</name>
</gene>
<evidence type="ECO:0000259" key="2">
    <source>
        <dbReference type="Pfam" id="PF00483"/>
    </source>
</evidence>
<dbReference type="InterPro" id="IPR056729">
    <property type="entry name" value="GMPPB_C"/>
</dbReference>
<name>A0ABS5LG04_9BACI</name>
<dbReference type="InterPro" id="IPR029044">
    <property type="entry name" value="Nucleotide-diphossugar_trans"/>
</dbReference>
<sequence length="735" mass="81675">MKAVILAGGMGTRLEPLTTRLPKPMVPLLNKPVLEYVIQYLKYHGINDILMALCWKSSIIEQHFGDGSNFGVEITYIKEKYPLGTAGCLKLGEHFLNEAFLVVSGDTICNFDLHAGIHAHKRSGCIGTVFAVRKIQTGDYGSMIAHPSGRIVEFMEKPYRTEVYSEYINAGMYIFEPELFHYISEDEPQDICKDILPILLGRGVQMYKAEGYWSDIGSHSEYRAAQFDLLCGINNLSPECLSYYDLKDMICLGEGTVIEQGTVLEGPVLIGRGTLIEKGCKIGPYAIIGDGSHIAAGSRIEESICWSHQQIHSCTHISGSVLGSCCEIKAFSELNNGSVLGENVVLEGENVVKEHVRVWPGTKVPKGTHLEDTFSAKYFAEKEVFYTKGRIDLSMEEGGTIKAVKLAQAFAAACGKTGVIAGSDGSALSSLVTNLFTDSLRSFGCPIYMEEDPVPPSALRYGCYKFHRMGVYAFSTDHVCSIMLFDGAGQILPSELEKSIELHYSKATLVSSKIAGTKTRLSGLAKEHNHFLETEEMGIKASSALKYGLEMDALSYRFYRDLMEEPFIVKLEPANFNKRLDLIFRLDEREQTLELKGAHGDLPITPSILNEIFHHRFELPEAETPVQLLSALLKGINKDPSLKDKLSLYSNAACQHVSCRSGYESRVLSRLISDEDFERIRLSEGVNIHHGEGNWTRIAALKNDAVLSIITMDQRPEEALKTNEVYTNKIKHFQK</sequence>
<dbReference type="InterPro" id="IPR050486">
    <property type="entry name" value="Mannose-1P_guanyltransferase"/>
</dbReference>
<keyword evidence="5" id="KW-1185">Reference proteome</keyword>
<feature type="domain" description="Mannose-1-phosphate guanyltransferase C-terminal" evidence="3">
    <location>
        <begin position="265"/>
        <end position="360"/>
    </location>
</feature>
<comment type="caution">
    <text evidence="4">The sequence shown here is derived from an EMBL/GenBank/DDBJ whole genome shotgun (WGS) entry which is preliminary data.</text>
</comment>
<dbReference type="Proteomes" id="UP000682403">
    <property type="component" value="Unassembled WGS sequence"/>
</dbReference>